<dbReference type="GO" id="GO:0016787">
    <property type="term" value="F:hydrolase activity"/>
    <property type="evidence" value="ECO:0007669"/>
    <property type="project" value="InterPro"/>
</dbReference>
<dbReference type="AlphaFoldDB" id="A0A9X2HU23"/>
<organism evidence="2 3">
    <name type="scientific">Sphingomonas tagetis</name>
    <dbReference type="NCBI Taxonomy" id="2949092"/>
    <lineage>
        <taxon>Bacteria</taxon>
        <taxon>Pseudomonadati</taxon>
        <taxon>Pseudomonadota</taxon>
        <taxon>Alphaproteobacteria</taxon>
        <taxon>Sphingomonadales</taxon>
        <taxon>Sphingomonadaceae</taxon>
        <taxon>Sphingomonas</taxon>
    </lineage>
</organism>
<reference evidence="2" key="1">
    <citation type="submission" date="2022-05" db="EMBL/GenBank/DDBJ databases">
        <title>Sphingomonas sp. strain MG17 Genome sequencing and assembly.</title>
        <authorList>
            <person name="Kim I."/>
        </authorList>
    </citation>
    <scope>NUCLEOTIDE SEQUENCE</scope>
    <source>
        <strain evidence="2">MG17</strain>
    </source>
</reference>
<keyword evidence="3" id="KW-1185">Reference proteome</keyword>
<dbReference type="NCBIfam" id="TIGR01244">
    <property type="entry name" value="TIGR01244 family sulfur transferase"/>
    <property type="match status" value="1"/>
</dbReference>
<dbReference type="InterPro" id="IPR029021">
    <property type="entry name" value="Prot-tyrosine_phosphatase-like"/>
</dbReference>
<protein>
    <submittedName>
        <fullName evidence="2">TIGR01244 family sulfur transferase</fullName>
    </submittedName>
</protein>
<dbReference type="EMBL" id="JAMLDX010000021">
    <property type="protein sequence ID" value="MCP3732635.1"/>
    <property type="molecule type" value="Genomic_DNA"/>
</dbReference>
<dbReference type="Proteomes" id="UP001139451">
    <property type="component" value="Unassembled WGS sequence"/>
</dbReference>
<evidence type="ECO:0000313" key="3">
    <source>
        <dbReference type="Proteomes" id="UP001139451"/>
    </source>
</evidence>
<keyword evidence="2" id="KW-0808">Transferase</keyword>
<dbReference type="Pfam" id="PF04273">
    <property type="entry name" value="BLH_phosphatase"/>
    <property type="match status" value="1"/>
</dbReference>
<dbReference type="SUPFAM" id="SSF52799">
    <property type="entry name" value="(Phosphotyrosine protein) phosphatases II"/>
    <property type="match status" value="1"/>
</dbReference>
<sequence length="144" mass="14963">MADIRRINDRISVAPQIDPADVTELARQGFVAVINNRPDDEDAGQPAGEAVRAVAETLGLAYHAIPVTHAGFSAHQVEAMGAAMDAANGPVLAYCRSGTRSTNLWALAEASKGEDPEELIGQAAGAGYNIGGIRPLLDQLSGKS</sequence>
<name>A0A9X2HU23_9SPHN</name>
<dbReference type="RefSeq" id="WP_254296234.1">
    <property type="nucleotide sequence ID" value="NZ_JAMLDX010000021.1"/>
</dbReference>
<comment type="caution">
    <text evidence="2">The sequence shown here is derived from an EMBL/GenBank/DDBJ whole genome shotgun (WGS) entry which is preliminary data.</text>
</comment>
<feature type="domain" description="Beta-lactamase hydrolase-like protein phosphatase-like" evidence="1">
    <location>
        <begin position="3"/>
        <end position="110"/>
    </location>
</feature>
<dbReference type="GO" id="GO:0016740">
    <property type="term" value="F:transferase activity"/>
    <property type="evidence" value="ECO:0007669"/>
    <property type="project" value="UniProtKB-KW"/>
</dbReference>
<evidence type="ECO:0000313" key="2">
    <source>
        <dbReference type="EMBL" id="MCP3732635.1"/>
    </source>
</evidence>
<accession>A0A9X2HU23</accession>
<gene>
    <name evidence="2" type="ORF">M9978_19605</name>
</gene>
<dbReference type="Gene3D" id="3.90.190.10">
    <property type="entry name" value="Protein tyrosine phosphatase superfamily"/>
    <property type="match status" value="1"/>
</dbReference>
<dbReference type="InterPro" id="IPR005939">
    <property type="entry name" value="BLH_phosphatase-like"/>
</dbReference>
<evidence type="ECO:0000259" key="1">
    <source>
        <dbReference type="Pfam" id="PF04273"/>
    </source>
</evidence>
<proteinExistence type="predicted"/>
<dbReference type="CDD" id="cd14503">
    <property type="entry name" value="PTP-bact"/>
    <property type="match status" value="1"/>
</dbReference>